<accession>A0AAV0XHI9</accession>
<protein>
    <submittedName>
        <fullName evidence="1">Uncharacterized protein</fullName>
    </submittedName>
</protein>
<comment type="caution">
    <text evidence="1">The sequence shown here is derived from an EMBL/GenBank/DDBJ whole genome shotgun (WGS) entry which is preliminary data.</text>
</comment>
<evidence type="ECO:0000313" key="2">
    <source>
        <dbReference type="Proteomes" id="UP001160148"/>
    </source>
</evidence>
<gene>
    <name evidence="1" type="ORF">MEUPH1_LOCUS21989</name>
</gene>
<proteinExistence type="predicted"/>
<evidence type="ECO:0000313" key="1">
    <source>
        <dbReference type="EMBL" id="CAI6367522.1"/>
    </source>
</evidence>
<sequence length="90" mass="10519">MESDANIGLTESLERVQRKCLPYISYKRQRNTGDLSPSLSIPRNMIQMSIQFQYLDNRRQRNDIYFMTKLANGTISSPELLKLVQFHVPL</sequence>
<organism evidence="1 2">
    <name type="scientific">Macrosiphum euphorbiae</name>
    <name type="common">potato aphid</name>
    <dbReference type="NCBI Taxonomy" id="13131"/>
    <lineage>
        <taxon>Eukaryota</taxon>
        <taxon>Metazoa</taxon>
        <taxon>Ecdysozoa</taxon>
        <taxon>Arthropoda</taxon>
        <taxon>Hexapoda</taxon>
        <taxon>Insecta</taxon>
        <taxon>Pterygota</taxon>
        <taxon>Neoptera</taxon>
        <taxon>Paraneoptera</taxon>
        <taxon>Hemiptera</taxon>
        <taxon>Sternorrhyncha</taxon>
        <taxon>Aphidomorpha</taxon>
        <taxon>Aphidoidea</taxon>
        <taxon>Aphididae</taxon>
        <taxon>Macrosiphini</taxon>
        <taxon>Macrosiphum</taxon>
    </lineage>
</organism>
<dbReference type="Proteomes" id="UP001160148">
    <property type="component" value="Unassembled WGS sequence"/>
</dbReference>
<reference evidence="1 2" key="1">
    <citation type="submission" date="2023-01" db="EMBL/GenBank/DDBJ databases">
        <authorList>
            <person name="Whitehead M."/>
        </authorList>
    </citation>
    <scope>NUCLEOTIDE SEQUENCE [LARGE SCALE GENOMIC DNA]</scope>
</reference>
<dbReference type="EMBL" id="CARXXK010000005">
    <property type="protein sequence ID" value="CAI6367522.1"/>
    <property type="molecule type" value="Genomic_DNA"/>
</dbReference>
<dbReference type="AlphaFoldDB" id="A0AAV0XHI9"/>
<keyword evidence="2" id="KW-1185">Reference proteome</keyword>
<name>A0AAV0XHI9_9HEMI</name>